<feature type="domain" description="Protein kinase" evidence="10">
    <location>
        <begin position="48"/>
        <end position="316"/>
    </location>
</feature>
<dbReference type="Gene3D" id="1.10.510.10">
    <property type="entry name" value="Transferase(Phosphotransferase) domain 1"/>
    <property type="match status" value="1"/>
</dbReference>
<dbReference type="SUPFAM" id="SSF56112">
    <property type="entry name" value="Protein kinase-like (PK-like)"/>
    <property type="match status" value="1"/>
</dbReference>
<dbReference type="PROSITE" id="PS00108">
    <property type="entry name" value="PROTEIN_KINASE_ST"/>
    <property type="match status" value="1"/>
</dbReference>
<comment type="catalytic activity">
    <reaction evidence="7">
        <text>L-threonyl-[protein] + ATP = O-phospho-L-threonyl-[protein] + ADP + H(+)</text>
        <dbReference type="Rhea" id="RHEA:46608"/>
        <dbReference type="Rhea" id="RHEA-COMP:11060"/>
        <dbReference type="Rhea" id="RHEA-COMP:11605"/>
        <dbReference type="ChEBI" id="CHEBI:15378"/>
        <dbReference type="ChEBI" id="CHEBI:30013"/>
        <dbReference type="ChEBI" id="CHEBI:30616"/>
        <dbReference type="ChEBI" id="CHEBI:61977"/>
        <dbReference type="ChEBI" id="CHEBI:456216"/>
        <dbReference type="EC" id="2.7.11.1"/>
    </reaction>
</comment>
<keyword evidence="12" id="KW-1185">Reference proteome</keyword>
<dbReference type="PROSITE" id="PS50011">
    <property type="entry name" value="PROTEIN_KINASE_DOM"/>
    <property type="match status" value="1"/>
</dbReference>
<dbReference type="InterPro" id="IPR000719">
    <property type="entry name" value="Prot_kinase_dom"/>
</dbReference>
<evidence type="ECO:0000313" key="11">
    <source>
        <dbReference type="EMBL" id="KXJ90520.1"/>
    </source>
</evidence>
<keyword evidence="4" id="KW-0547">Nucleotide-binding</keyword>
<sequence>MPPFETLSDIVRDALVETETIDNQTTRHIRYEAGRSARQRRVRIEEQWRRSRQLGQGAWGTVYLETCVNPGFGSRLRAVKEIKKCVYNGEELDYGRELEAIFKFSHARYNHCFVAAEGWYEEQDRVYILMEYCELGDLSALATKPLPEAEVQHIATQVLEGLVYMHSNQFVHRDLKPSNVMVINAAPEWFVKIADFGISKRRHAEVTTLHTMHIGTFGYAAPEIFGFCEDHQADSYSFTVDTWSLGAMVYKLCAFRLPFSDLGQLARYTTGTFELPISHLETEKLSETATNFISTLLSPTPDARPSAVSAQLHAWISHPAADTKRTETQMNKKKPSDSLVLCAAPSISTREAAGDRNETISVVGTGEYQPPYAESVMNISMSSSQSRDPVDFTTRQSTHQTSNAVPQPQLGGRQEFTDRAGDPEPVGVGESSVFVVGHNAAPQTAQNAAKNYRQHGALVGQHQATLAHNLQSASVSTVAGSIEPSSVRPGITHAPRLYESDMDSTDAADQMDDPDDWYPSLIMSNLYETVGSSCH</sequence>
<dbReference type="GO" id="GO:0004674">
    <property type="term" value="F:protein serine/threonine kinase activity"/>
    <property type="evidence" value="ECO:0007669"/>
    <property type="project" value="UniProtKB-KW"/>
</dbReference>
<keyword evidence="3" id="KW-0808">Transferase</keyword>
<evidence type="ECO:0000256" key="8">
    <source>
        <dbReference type="ARBA" id="ARBA00048679"/>
    </source>
</evidence>
<dbReference type="STRING" id="196109.A0A136IZW7"/>
<comment type="catalytic activity">
    <reaction evidence="8">
        <text>L-seryl-[protein] + ATP = O-phospho-L-seryl-[protein] + ADP + H(+)</text>
        <dbReference type="Rhea" id="RHEA:17989"/>
        <dbReference type="Rhea" id="RHEA-COMP:9863"/>
        <dbReference type="Rhea" id="RHEA-COMP:11604"/>
        <dbReference type="ChEBI" id="CHEBI:15378"/>
        <dbReference type="ChEBI" id="CHEBI:29999"/>
        <dbReference type="ChEBI" id="CHEBI:30616"/>
        <dbReference type="ChEBI" id="CHEBI:83421"/>
        <dbReference type="ChEBI" id="CHEBI:456216"/>
        <dbReference type="EC" id="2.7.11.1"/>
    </reaction>
</comment>
<evidence type="ECO:0000256" key="1">
    <source>
        <dbReference type="ARBA" id="ARBA00012513"/>
    </source>
</evidence>
<evidence type="ECO:0000256" key="2">
    <source>
        <dbReference type="ARBA" id="ARBA00022527"/>
    </source>
</evidence>
<reference evidence="12" key="1">
    <citation type="submission" date="2016-02" db="EMBL/GenBank/DDBJ databases">
        <title>Draft genome sequence of Microdochium bolleyi, a fungal endophyte of beachgrass.</title>
        <authorList>
            <consortium name="DOE Joint Genome Institute"/>
            <person name="David A.S."/>
            <person name="May G."/>
            <person name="Haridas S."/>
            <person name="Lim J."/>
            <person name="Wang M."/>
            <person name="Labutti K."/>
            <person name="Lipzen A."/>
            <person name="Barry K."/>
            <person name="Grigoriev I.V."/>
        </authorList>
    </citation>
    <scope>NUCLEOTIDE SEQUENCE [LARGE SCALE GENOMIC DNA]</scope>
    <source>
        <strain evidence="12">J235TASD1</strain>
    </source>
</reference>
<dbReference type="AlphaFoldDB" id="A0A136IZW7"/>
<feature type="region of interest" description="Disordered" evidence="9">
    <location>
        <begin position="381"/>
        <end position="428"/>
    </location>
</feature>
<evidence type="ECO:0000256" key="6">
    <source>
        <dbReference type="ARBA" id="ARBA00022840"/>
    </source>
</evidence>
<name>A0A136IZW7_9PEZI</name>
<keyword evidence="5 11" id="KW-0418">Kinase</keyword>
<evidence type="ECO:0000313" key="12">
    <source>
        <dbReference type="Proteomes" id="UP000070501"/>
    </source>
</evidence>
<proteinExistence type="predicted"/>
<gene>
    <name evidence="11" type="ORF">Micbo1qcDRAFT_176307</name>
</gene>
<organism evidence="11 12">
    <name type="scientific">Microdochium bolleyi</name>
    <dbReference type="NCBI Taxonomy" id="196109"/>
    <lineage>
        <taxon>Eukaryota</taxon>
        <taxon>Fungi</taxon>
        <taxon>Dikarya</taxon>
        <taxon>Ascomycota</taxon>
        <taxon>Pezizomycotina</taxon>
        <taxon>Sordariomycetes</taxon>
        <taxon>Xylariomycetidae</taxon>
        <taxon>Xylariales</taxon>
        <taxon>Microdochiaceae</taxon>
        <taxon>Microdochium</taxon>
    </lineage>
</organism>
<dbReference type="OrthoDB" id="10252171at2759"/>
<keyword evidence="2" id="KW-0723">Serine/threonine-protein kinase</keyword>
<evidence type="ECO:0000256" key="5">
    <source>
        <dbReference type="ARBA" id="ARBA00022777"/>
    </source>
</evidence>
<dbReference type="PANTHER" id="PTHR43671:SF98">
    <property type="entry name" value="SERINE_THREONINE-PROTEIN KINASE NEK11"/>
    <property type="match status" value="1"/>
</dbReference>
<dbReference type="Proteomes" id="UP000070501">
    <property type="component" value="Unassembled WGS sequence"/>
</dbReference>
<dbReference type="InterPro" id="IPR050660">
    <property type="entry name" value="NEK_Ser/Thr_kinase"/>
</dbReference>
<dbReference type="SMART" id="SM00220">
    <property type="entry name" value="S_TKc"/>
    <property type="match status" value="1"/>
</dbReference>
<dbReference type="InterPro" id="IPR011009">
    <property type="entry name" value="Kinase-like_dom_sf"/>
</dbReference>
<dbReference type="Pfam" id="PF00069">
    <property type="entry name" value="Pkinase"/>
    <property type="match status" value="1"/>
</dbReference>
<dbReference type="GO" id="GO:0005524">
    <property type="term" value="F:ATP binding"/>
    <property type="evidence" value="ECO:0007669"/>
    <property type="project" value="UniProtKB-KW"/>
</dbReference>
<evidence type="ECO:0000256" key="9">
    <source>
        <dbReference type="SAM" id="MobiDB-lite"/>
    </source>
</evidence>
<evidence type="ECO:0000256" key="4">
    <source>
        <dbReference type="ARBA" id="ARBA00022741"/>
    </source>
</evidence>
<dbReference type="InParanoid" id="A0A136IZW7"/>
<evidence type="ECO:0000256" key="3">
    <source>
        <dbReference type="ARBA" id="ARBA00022679"/>
    </source>
</evidence>
<keyword evidence="6" id="KW-0067">ATP-binding</keyword>
<evidence type="ECO:0000256" key="7">
    <source>
        <dbReference type="ARBA" id="ARBA00047899"/>
    </source>
</evidence>
<feature type="compositionally biased region" description="Polar residues" evidence="9">
    <location>
        <begin position="393"/>
        <end position="406"/>
    </location>
</feature>
<evidence type="ECO:0000259" key="10">
    <source>
        <dbReference type="PROSITE" id="PS50011"/>
    </source>
</evidence>
<protein>
    <recommendedName>
        <fullName evidence="1">non-specific serine/threonine protein kinase</fullName>
        <ecNumber evidence="1">2.7.11.1</ecNumber>
    </recommendedName>
</protein>
<dbReference type="PANTHER" id="PTHR43671">
    <property type="entry name" value="SERINE/THREONINE-PROTEIN KINASE NEK"/>
    <property type="match status" value="1"/>
</dbReference>
<accession>A0A136IZW7</accession>
<dbReference type="InterPro" id="IPR008271">
    <property type="entry name" value="Ser/Thr_kinase_AS"/>
</dbReference>
<dbReference type="EMBL" id="KQ964252">
    <property type="protein sequence ID" value="KXJ90520.1"/>
    <property type="molecule type" value="Genomic_DNA"/>
</dbReference>
<dbReference type="EC" id="2.7.11.1" evidence="1"/>